<feature type="transmembrane region" description="Helical" evidence="2">
    <location>
        <begin position="42"/>
        <end position="75"/>
    </location>
</feature>
<dbReference type="AlphaFoldDB" id="A0A4R9BJ87"/>
<feature type="region of interest" description="Disordered" evidence="1">
    <location>
        <begin position="1"/>
        <end position="35"/>
    </location>
</feature>
<evidence type="ECO:0008006" key="5">
    <source>
        <dbReference type="Google" id="ProtNLM"/>
    </source>
</evidence>
<dbReference type="RefSeq" id="WP_166793302.1">
    <property type="nucleotide sequence ID" value="NZ_SOHM01000036.1"/>
</dbReference>
<organism evidence="3 4">
    <name type="scientific">Cryobacterium lactosi</name>
    <dbReference type="NCBI Taxonomy" id="1259202"/>
    <lineage>
        <taxon>Bacteria</taxon>
        <taxon>Bacillati</taxon>
        <taxon>Actinomycetota</taxon>
        <taxon>Actinomycetes</taxon>
        <taxon>Micrococcales</taxon>
        <taxon>Microbacteriaceae</taxon>
        <taxon>Cryobacterium</taxon>
    </lineage>
</organism>
<proteinExistence type="predicted"/>
<dbReference type="Proteomes" id="UP000298468">
    <property type="component" value="Unassembled WGS sequence"/>
</dbReference>
<reference evidence="3 4" key="1">
    <citation type="submission" date="2019-03" db="EMBL/GenBank/DDBJ databases">
        <title>Genomics of glacier-inhabiting Cryobacterium strains.</title>
        <authorList>
            <person name="Liu Q."/>
            <person name="Xin Y.-H."/>
        </authorList>
    </citation>
    <scope>NUCLEOTIDE SEQUENCE [LARGE SCALE GENOMIC DNA]</scope>
    <source>
        <strain evidence="3 4">Sr59</strain>
    </source>
</reference>
<keyword evidence="4" id="KW-1185">Reference proteome</keyword>
<feature type="transmembrane region" description="Helical" evidence="2">
    <location>
        <begin position="87"/>
        <end position="111"/>
    </location>
</feature>
<keyword evidence="2" id="KW-0472">Membrane</keyword>
<accession>A0A4R9BJ87</accession>
<gene>
    <name evidence="3" type="ORF">E3T61_18310</name>
</gene>
<sequence>MSTNSPWKPPVAAGAAASGRRSPAEAAAPKPSGRSRADALGVWALVVSIAAFLLGWLPVIGLVVGVGGVILSVLAKEHSNRRNFGRLGLNLSLWAVVFNIGMIIMVAINLIPPAGNPPA</sequence>
<evidence type="ECO:0000313" key="3">
    <source>
        <dbReference type="EMBL" id="TFD85498.1"/>
    </source>
</evidence>
<name>A0A4R9BJ87_9MICO</name>
<comment type="caution">
    <text evidence="3">The sequence shown here is derived from an EMBL/GenBank/DDBJ whole genome shotgun (WGS) entry which is preliminary data.</text>
</comment>
<keyword evidence="2" id="KW-1133">Transmembrane helix</keyword>
<dbReference type="EMBL" id="SOHM01000036">
    <property type="protein sequence ID" value="TFD85498.1"/>
    <property type="molecule type" value="Genomic_DNA"/>
</dbReference>
<keyword evidence="2" id="KW-0812">Transmembrane</keyword>
<evidence type="ECO:0000256" key="1">
    <source>
        <dbReference type="SAM" id="MobiDB-lite"/>
    </source>
</evidence>
<evidence type="ECO:0000313" key="4">
    <source>
        <dbReference type="Proteomes" id="UP000298468"/>
    </source>
</evidence>
<protein>
    <recommendedName>
        <fullName evidence="5">DUF4190 domain-containing protein</fullName>
    </recommendedName>
</protein>
<evidence type="ECO:0000256" key="2">
    <source>
        <dbReference type="SAM" id="Phobius"/>
    </source>
</evidence>
<feature type="compositionally biased region" description="Low complexity" evidence="1">
    <location>
        <begin position="12"/>
        <end position="29"/>
    </location>
</feature>